<dbReference type="Proteomes" id="UP001298593">
    <property type="component" value="Unassembled WGS sequence"/>
</dbReference>
<dbReference type="Gene3D" id="1.20.1560.10">
    <property type="entry name" value="ABC transporter type 1, transmembrane domain"/>
    <property type="match status" value="1"/>
</dbReference>
<dbReference type="InterPro" id="IPR039421">
    <property type="entry name" value="Type_1_exporter"/>
</dbReference>
<dbReference type="CDD" id="cd18543">
    <property type="entry name" value="ABC_6TM_Rv0194_D1_like"/>
    <property type="match status" value="1"/>
</dbReference>
<evidence type="ECO:0000256" key="1">
    <source>
        <dbReference type="ARBA" id="ARBA00004651"/>
    </source>
</evidence>
<feature type="transmembrane region" description="Helical" evidence="7">
    <location>
        <begin position="109"/>
        <end position="128"/>
    </location>
</feature>
<keyword evidence="5 7" id="KW-1133">Transmembrane helix</keyword>
<feature type="transmembrane region" description="Helical" evidence="7">
    <location>
        <begin position="134"/>
        <end position="153"/>
    </location>
</feature>
<feature type="transmembrane region" description="Helical" evidence="7">
    <location>
        <begin position="222"/>
        <end position="243"/>
    </location>
</feature>
<evidence type="ECO:0000256" key="6">
    <source>
        <dbReference type="ARBA" id="ARBA00023136"/>
    </source>
</evidence>
<evidence type="ECO:0000313" key="11">
    <source>
        <dbReference type="Proteomes" id="UP001298593"/>
    </source>
</evidence>
<name>A0ABU5Y3M0_9MYCO</name>
<dbReference type="InterPro" id="IPR036640">
    <property type="entry name" value="ABC1_TM_sf"/>
</dbReference>
<sequence>MVTVAVVSLGATVTIPLMTKAVIDGPVAHRDQPGLWVLGTAAVALGVGEALLWLVRRWLVARTTMGVEADIRKDLYARLLVLPMTFHGRWQSGQLLSRIMNDLSTIRRFLSFVVVFLALNTLQIVAVTTILLVLYWPLGVVVCVSIVPVVLAVQHFRRQYTRLSRQAQDQAGQVATVVEESALGLRTVKAFGREDYVFARFDVQAARLRDLGIEKVVVSSRFWTLLSVIPDLTLIVVLAFGAYAAGHQLVTMGTLVAFVTLMLSLAWPVSSLGFLLSATHEAMTAADRITEIFTAPVEITDGDDPVAPRGRLELRDVGFRFGDGPWVLRGVDLTVEAGETVAVVGATGSGKSVLAMLLSRLYDVSEGQILIGGRDIRGLTLAALRSTVVTAFDDPTLFSLSVADNLRLGRPDASDAELADALQVASAGFVYDLPSGLDTRIGEQGMSLSGGQRQRLSLARALLAAPTILVLDDTLSALDVHTEAAVTDALRRLLHDGPEPITGIVVANRASTVALADRVVLLEDGTITAVGTHAELLARVPRYRDLLAADDELDDGTEHLVEWVRR</sequence>
<dbReference type="PROSITE" id="PS50893">
    <property type="entry name" value="ABC_TRANSPORTER_2"/>
    <property type="match status" value="1"/>
</dbReference>
<feature type="domain" description="ABC transmembrane type-1" evidence="9">
    <location>
        <begin position="1"/>
        <end position="281"/>
    </location>
</feature>
<dbReference type="SMART" id="SM00382">
    <property type="entry name" value="AAA"/>
    <property type="match status" value="1"/>
</dbReference>
<dbReference type="Gene3D" id="3.40.50.300">
    <property type="entry name" value="P-loop containing nucleotide triphosphate hydrolases"/>
    <property type="match status" value="1"/>
</dbReference>
<dbReference type="Pfam" id="PF00005">
    <property type="entry name" value="ABC_tran"/>
    <property type="match status" value="1"/>
</dbReference>
<dbReference type="PANTHER" id="PTHR43394:SF1">
    <property type="entry name" value="ATP-BINDING CASSETTE SUB-FAMILY B MEMBER 10, MITOCHONDRIAL"/>
    <property type="match status" value="1"/>
</dbReference>
<dbReference type="InterPro" id="IPR011527">
    <property type="entry name" value="ABC1_TM_dom"/>
</dbReference>
<comment type="caution">
    <text evidence="10">The sequence shown here is derived from an EMBL/GenBank/DDBJ whole genome shotgun (WGS) entry which is preliminary data.</text>
</comment>
<keyword evidence="6 7" id="KW-0472">Membrane</keyword>
<evidence type="ECO:0000256" key="4">
    <source>
        <dbReference type="ARBA" id="ARBA00022840"/>
    </source>
</evidence>
<keyword evidence="11" id="KW-1185">Reference proteome</keyword>
<dbReference type="EMBL" id="JAYJJU010000038">
    <property type="protein sequence ID" value="MEB3034687.1"/>
    <property type="molecule type" value="Genomic_DNA"/>
</dbReference>
<dbReference type="Pfam" id="PF00664">
    <property type="entry name" value="ABC_membrane"/>
    <property type="match status" value="1"/>
</dbReference>
<dbReference type="PANTHER" id="PTHR43394">
    <property type="entry name" value="ATP-DEPENDENT PERMEASE MDL1, MITOCHONDRIAL"/>
    <property type="match status" value="1"/>
</dbReference>
<dbReference type="RefSeq" id="WP_224976872.1">
    <property type="nucleotide sequence ID" value="NZ_JAYJJU010000038.1"/>
</dbReference>
<evidence type="ECO:0000259" key="9">
    <source>
        <dbReference type="PROSITE" id="PS50929"/>
    </source>
</evidence>
<keyword evidence="3" id="KW-0547">Nucleotide-binding</keyword>
<comment type="subcellular location">
    <subcellularLocation>
        <location evidence="1">Cell membrane</location>
        <topology evidence="1">Multi-pass membrane protein</topology>
    </subcellularLocation>
</comment>
<evidence type="ECO:0000256" key="2">
    <source>
        <dbReference type="ARBA" id="ARBA00022692"/>
    </source>
</evidence>
<dbReference type="PROSITE" id="PS00211">
    <property type="entry name" value="ABC_TRANSPORTER_1"/>
    <property type="match status" value="1"/>
</dbReference>
<proteinExistence type="predicted"/>
<evidence type="ECO:0000256" key="7">
    <source>
        <dbReference type="SAM" id="Phobius"/>
    </source>
</evidence>
<dbReference type="PROSITE" id="PS50929">
    <property type="entry name" value="ABC_TM1F"/>
    <property type="match status" value="1"/>
</dbReference>
<organism evidence="10 11">
    <name type="scientific">[Mycobacterium] nativiensis</name>
    <dbReference type="NCBI Taxonomy" id="2855503"/>
    <lineage>
        <taxon>Bacteria</taxon>
        <taxon>Bacillati</taxon>
        <taxon>Actinomycetota</taxon>
        <taxon>Actinomycetes</taxon>
        <taxon>Mycobacteriales</taxon>
        <taxon>Mycobacteriaceae</taxon>
        <taxon>Mycolicibacter</taxon>
    </lineage>
</organism>
<dbReference type="InterPro" id="IPR003439">
    <property type="entry name" value="ABC_transporter-like_ATP-bd"/>
</dbReference>
<reference evidence="10 11" key="1">
    <citation type="submission" date="2023-12" db="EMBL/GenBank/DDBJ databases">
        <title>Description of new species of Mycobacterium terrae complex isolated from sewage at the Sao Paulo Zoological Park Foundation in Brazil.</title>
        <authorList>
            <person name="Romagnoli C.L."/>
            <person name="Conceicao E.C."/>
            <person name="Machado E."/>
            <person name="Barreto L.B.P.F."/>
            <person name="Sharma A."/>
            <person name="Silva N.M."/>
            <person name="Marques L.E."/>
            <person name="Juliana M.A."/>
            <person name="Lourenco M.C.S."/>
            <person name="Digiampietri L.A."/>
            <person name="Suffys P.N."/>
            <person name="Viana-Niero C."/>
        </authorList>
    </citation>
    <scope>NUCLEOTIDE SEQUENCE [LARGE SCALE GENOMIC DNA]</scope>
    <source>
        <strain evidence="10 11">MYC340</strain>
    </source>
</reference>
<dbReference type="InterPro" id="IPR027417">
    <property type="entry name" value="P-loop_NTPase"/>
</dbReference>
<evidence type="ECO:0000313" key="10">
    <source>
        <dbReference type="EMBL" id="MEB3034687.1"/>
    </source>
</evidence>
<protein>
    <submittedName>
        <fullName evidence="10">ABC transporter ATP-binding protein</fullName>
    </submittedName>
</protein>
<keyword evidence="2 7" id="KW-0812">Transmembrane</keyword>
<gene>
    <name evidence="10" type="ORF">KV113_24410</name>
</gene>
<feature type="transmembrane region" description="Helical" evidence="7">
    <location>
        <begin position="35"/>
        <end position="55"/>
    </location>
</feature>
<dbReference type="SUPFAM" id="SSF52540">
    <property type="entry name" value="P-loop containing nucleoside triphosphate hydrolases"/>
    <property type="match status" value="1"/>
</dbReference>
<dbReference type="InterPro" id="IPR017871">
    <property type="entry name" value="ABC_transporter-like_CS"/>
</dbReference>
<accession>A0ABU5Y3M0</accession>
<evidence type="ECO:0000259" key="8">
    <source>
        <dbReference type="PROSITE" id="PS50893"/>
    </source>
</evidence>
<dbReference type="GO" id="GO:0005524">
    <property type="term" value="F:ATP binding"/>
    <property type="evidence" value="ECO:0007669"/>
    <property type="project" value="UniProtKB-KW"/>
</dbReference>
<dbReference type="InterPro" id="IPR003593">
    <property type="entry name" value="AAA+_ATPase"/>
</dbReference>
<evidence type="ECO:0000256" key="3">
    <source>
        <dbReference type="ARBA" id="ARBA00022741"/>
    </source>
</evidence>
<dbReference type="SUPFAM" id="SSF90123">
    <property type="entry name" value="ABC transporter transmembrane region"/>
    <property type="match status" value="1"/>
</dbReference>
<keyword evidence="4 10" id="KW-0067">ATP-binding</keyword>
<evidence type="ECO:0000256" key="5">
    <source>
        <dbReference type="ARBA" id="ARBA00022989"/>
    </source>
</evidence>
<feature type="domain" description="ABC transporter" evidence="8">
    <location>
        <begin position="312"/>
        <end position="549"/>
    </location>
</feature>
<feature type="transmembrane region" description="Helical" evidence="7">
    <location>
        <begin position="255"/>
        <end position="278"/>
    </location>
</feature>